<evidence type="ECO:0000313" key="4">
    <source>
        <dbReference type="Proteomes" id="UP001642484"/>
    </source>
</evidence>
<dbReference type="EMBL" id="CAXAMN010022884">
    <property type="protein sequence ID" value="CAK9073453.1"/>
    <property type="molecule type" value="Genomic_DNA"/>
</dbReference>
<organism evidence="3 4">
    <name type="scientific">Durusdinium trenchii</name>
    <dbReference type="NCBI Taxonomy" id="1381693"/>
    <lineage>
        <taxon>Eukaryota</taxon>
        <taxon>Sar</taxon>
        <taxon>Alveolata</taxon>
        <taxon>Dinophyceae</taxon>
        <taxon>Suessiales</taxon>
        <taxon>Symbiodiniaceae</taxon>
        <taxon>Durusdinium</taxon>
    </lineage>
</organism>
<evidence type="ECO:0000313" key="3">
    <source>
        <dbReference type="EMBL" id="CAK9073453.1"/>
    </source>
</evidence>
<dbReference type="PANTHER" id="PTHR21549">
    <property type="entry name" value="MUTATED IN BLADDER CANCER 1"/>
    <property type="match status" value="1"/>
</dbReference>
<reference evidence="3 4" key="1">
    <citation type="submission" date="2024-02" db="EMBL/GenBank/DDBJ databases">
        <authorList>
            <person name="Chen Y."/>
            <person name="Shah S."/>
            <person name="Dougan E. K."/>
            <person name="Thang M."/>
            <person name="Chan C."/>
        </authorList>
    </citation>
    <scope>NUCLEOTIDE SEQUENCE [LARGE SCALE GENOMIC DNA]</scope>
</reference>
<dbReference type="PANTHER" id="PTHR21549:SF0">
    <property type="entry name" value="COILED-COIL DOMAIN-CONTAINING PROTEIN 112"/>
    <property type="match status" value="1"/>
</dbReference>
<keyword evidence="1" id="KW-0175">Coiled coil</keyword>
<proteinExistence type="predicted"/>
<dbReference type="InterPro" id="IPR039902">
    <property type="entry name" value="CCDC148/CCDC112"/>
</dbReference>
<protein>
    <recommendedName>
        <fullName evidence="5">Coiled-coil domain-containing protein 148</fullName>
    </recommendedName>
</protein>
<keyword evidence="4" id="KW-1185">Reference proteome</keyword>
<feature type="region of interest" description="Disordered" evidence="2">
    <location>
        <begin position="17"/>
        <end position="51"/>
    </location>
</feature>
<gene>
    <name evidence="3" type="ORF">CCMP2556_LOCUS36172</name>
</gene>
<evidence type="ECO:0000256" key="1">
    <source>
        <dbReference type="ARBA" id="ARBA00023054"/>
    </source>
</evidence>
<sequence length="454" mass="52528">MLRSPLFGLRRSSTLRAGGRRVRPRSAALRMDALPSPREAPEEPELDKPELDKEEWISGLVALDREAAALAEELATWHSGWARGERCAAELAACADEGGEESRRWTETLWMGLSEIRCQVRSFDRWSSKALELRIDAYKARQSEHFETLADAQESLEVAIQKLECLQCFEPRGFEPLEPLEPLPSAPNNGVQHSVRKAPVKEDAELQELKAELLKLDEAPGGTGGWRASRHEAFLRILRIFRMQLTPECYTRLEQQFPDVSQVDLAEHLRFCHAQDARQARRRVLLARWRQRKLLLEKQEPKEVKAQARPASFRAREQRRKVKQWRAAKAKEEMLRSAEEKQRQEATKACLEAQRKRREKKSKESAEAYRKQRDEEKRQAQMMAELRAVRPAQQLSEGDKQRIVQRNLDMLMRKLQAIPKLRPESAPLRSRAYDHVESRLYDTTESFVQKTGVS</sequence>
<dbReference type="Proteomes" id="UP001642484">
    <property type="component" value="Unassembled WGS sequence"/>
</dbReference>
<feature type="compositionally biased region" description="Basic and acidic residues" evidence="2">
    <location>
        <begin position="361"/>
        <end position="379"/>
    </location>
</feature>
<accession>A0ABP0PBN3</accession>
<feature type="region of interest" description="Disordered" evidence="2">
    <location>
        <begin position="353"/>
        <end position="380"/>
    </location>
</feature>
<evidence type="ECO:0008006" key="5">
    <source>
        <dbReference type="Google" id="ProtNLM"/>
    </source>
</evidence>
<evidence type="ECO:0000256" key="2">
    <source>
        <dbReference type="SAM" id="MobiDB-lite"/>
    </source>
</evidence>
<comment type="caution">
    <text evidence="3">The sequence shown here is derived from an EMBL/GenBank/DDBJ whole genome shotgun (WGS) entry which is preliminary data.</text>
</comment>
<name>A0ABP0PBN3_9DINO</name>